<dbReference type="EMBL" id="FNWV01000001">
    <property type="protein sequence ID" value="SEH39617.1"/>
    <property type="molecule type" value="Genomic_DNA"/>
</dbReference>
<dbReference type="PANTHER" id="PTHR30471:SF3">
    <property type="entry name" value="UPF0758 PROTEIN YEES-RELATED"/>
    <property type="match status" value="1"/>
</dbReference>
<dbReference type="PANTHER" id="PTHR30471">
    <property type="entry name" value="DNA REPAIR PROTEIN RADC"/>
    <property type="match status" value="1"/>
</dbReference>
<sequence>MDSKNPHAGHRSRMRKRFLASGFDALYEHELLELLLFYARPVVNTNNIAHALTDEFGSLGKALSADKDKLCEIDGMGSSGALFMKLMYDFSTSYLKRSHSSETLNTVKQLSDCISEQFSSSQAKICNILCLSSQSELLRSITLPVDDITKGSISQKELAAMILKSGAFSVCIGLNHGNDLALPNDSDFIVTRIFAEILSAIGISFRDCIIYGNENCFSMRSNGAFSFR</sequence>
<dbReference type="Pfam" id="PF04002">
    <property type="entry name" value="RadC"/>
    <property type="match status" value="1"/>
</dbReference>
<gene>
    <name evidence="4" type="ORF">SAMN02910265_00340</name>
</gene>
<comment type="similarity">
    <text evidence="1">Belongs to the UPF0758 family.</text>
</comment>
<dbReference type="Gene3D" id="3.40.140.10">
    <property type="entry name" value="Cytidine Deaminase, domain 2"/>
    <property type="match status" value="1"/>
</dbReference>
<evidence type="ECO:0000256" key="2">
    <source>
        <dbReference type="ARBA" id="ARBA00023049"/>
    </source>
</evidence>
<protein>
    <submittedName>
        <fullName evidence="4">DNA repair protein RadC</fullName>
    </submittedName>
</protein>
<evidence type="ECO:0000256" key="1">
    <source>
        <dbReference type="ARBA" id="ARBA00010243"/>
    </source>
</evidence>
<dbReference type="AlphaFoldDB" id="A0A1H6HZL6"/>
<accession>A0A1H6HZL6</accession>
<evidence type="ECO:0000259" key="3">
    <source>
        <dbReference type="Pfam" id="PF04002"/>
    </source>
</evidence>
<keyword evidence="2" id="KW-0378">Hydrolase</keyword>
<dbReference type="InterPro" id="IPR025657">
    <property type="entry name" value="RadC_JAB"/>
</dbReference>
<dbReference type="RefSeq" id="WP_074714170.1">
    <property type="nucleotide sequence ID" value="NZ_FNWV01000001.1"/>
</dbReference>
<name>A0A1H6HZL6_RUMFL</name>
<evidence type="ECO:0000313" key="5">
    <source>
        <dbReference type="Proteomes" id="UP000183190"/>
    </source>
</evidence>
<dbReference type="InterPro" id="IPR010994">
    <property type="entry name" value="RuvA_2-like"/>
</dbReference>
<feature type="domain" description="RadC-like JAB" evidence="3">
    <location>
        <begin position="106"/>
        <end position="223"/>
    </location>
</feature>
<dbReference type="Proteomes" id="UP000183190">
    <property type="component" value="Unassembled WGS sequence"/>
</dbReference>
<evidence type="ECO:0000313" key="4">
    <source>
        <dbReference type="EMBL" id="SEH39617.1"/>
    </source>
</evidence>
<keyword evidence="2" id="KW-0645">Protease</keyword>
<dbReference type="OrthoDB" id="9804482at2"/>
<organism evidence="4 5">
    <name type="scientific">Ruminococcus flavefaciens</name>
    <dbReference type="NCBI Taxonomy" id="1265"/>
    <lineage>
        <taxon>Bacteria</taxon>
        <taxon>Bacillati</taxon>
        <taxon>Bacillota</taxon>
        <taxon>Clostridia</taxon>
        <taxon>Eubacteriales</taxon>
        <taxon>Oscillospiraceae</taxon>
        <taxon>Ruminococcus</taxon>
    </lineage>
</organism>
<dbReference type="SUPFAM" id="SSF47781">
    <property type="entry name" value="RuvA domain 2-like"/>
    <property type="match status" value="1"/>
</dbReference>
<proteinExistence type="inferred from homology"/>
<dbReference type="GO" id="GO:0008237">
    <property type="term" value="F:metallopeptidase activity"/>
    <property type="evidence" value="ECO:0007669"/>
    <property type="project" value="UniProtKB-KW"/>
</dbReference>
<reference evidence="4 5" key="1">
    <citation type="submission" date="2016-10" db="EMBL/GenBank/DDBJ databases">
        <authorList>
            <person name="de Groot N.N."/>
        </authorList>
    </citation>
    <scope>NUCLEOTIDE SEQUENCE [LARGE SCALE GENOMIC DNA]</scope>
    <source>
        <strain evidence="4 5">YAD2003</strain>
    </source>
</reference>
<keyword evidence="2" id="KW-0482">Metalloprotease</keyword>
<dbReference type="InterPro" id="IPR001405">
    <property type="entry name" value="UPF0758"/>
</dbReference>